<reference evidence="3" key="2">
    <citation type="submission" date="2023-08" db="EMBL/GenBank/DDBJ databases">
        <title>Identification and characterization of horizontal gene transfer across gut microbiota members of farm animals based on homology search.</title>
        <authorList>
            <person name="Schwarzerova J."/>
            <person name="Nykrynova M."/>
            <person name="Jureckova K."/>
            <person name="Cejkova D."/>
            <person name="Rychlik I."/>
        </authorList>
    </citation>
    <scope>NUCLEOTIDE SEQUENCE</scope>
    <source>
        <strain evidence="3">ET15</strain>
        <strain evidence="2">ET37</strain>
    </source>
</reference>
<feature type="transmembrane region" description="Helical" evidence="1">
    <location>
        <begin position="102"/>
        <end position="118"/>
    </location>
</feature>
<keyword evidence="1" id="KW-0812">Transmembrane</keyword>
<keyword evidence="4" id="KW-1185">Reference proteome</keyword>
<keyword evidence="1" id="KW-0472">Membrane</keyword>
<dbReference type="Proteomes" id="UP001168478">
    <property type="component" value="Unassembled WGS sequence"/>
</dbReference>
<organism evidence="3 5">
    <name type="scientific">Leyella lascolaii</name>
    <dbReference type="NCBI Taxonomy" id="1776379"/>
    <lineage>
        <taxon>Bacteria</taxon>
        <taxon>Pseudomonadati</taxon>
        <taxon>Bacteroidota</taxon>
        <taxon>Bacteroidia</taxon>
        <taxon>Bacteroidales</taxon>
        <taxon>Prevotellaceae</taxon>
        <taxon>Leyella</taxon>
    </lineage>
</organism>
<comment type="caution">
    <text evidence="3">The sequence shown here is derived from an EMBL/GenBank/DDBJ whole genome shotgun (WGS) entry which is preliminary data.</text>
</comment>
<dbReference type="EMBL" id="JAUEIF010000002">
    <property type="protein sequence ID" value="MDN0024673.1"/>
    <property type="molecule type" value="Genomic_DNA"/>
</dbReference>
<dbReference type="RefSeq" id="WP_021993515.1">
    <property type="nucleotide sequence ID" value="NZ_CALUKV010000021.1"/>
</dbReference>
<keyword evidence="1" id="KW-1133">Transmembrane helix</keyword>
<evidence type="ECO:0000313" key="3">
    <source>
        <dbReference type="EMBL" id="MDN0024673.1"/>
    </source>
</evidence>
<gene>
    <name evidence="2" type="ORF">QVN81_02680</name>
    <name evidence="3" type="ORF">QVN84_03920</name>
</gene>
<reference evidence="3" key="1">
    <citation type="submission" date="2023-06" db="EMBL/GenBank/DDBJ databases">
        <authorList>
            <person name="Zeman M."/>
            <person name="Kubasova T."/>
            <person name="Jahodarova E."/>
            <person name="Nykrynova M."/>
            <person name="Rychlik I."/>
        </authorList>
    </citation>
    <scope>NUCLEOTIDE SEQUENCE</scope>
    <source>
        <strain evidence="3">ET15</strain>
        <strain evidence="2">ET37</strain>
    </source>
</reference>
<evidence type="ECO:0000313" key="5">
    <source>
        <dbReference type="Proteomes" id="UP001168478"/>
    </source>
</evidence>
<dbReference type="EMBL" id="JAUEIE010000002">
    <property type="protein sequence ID" value="MDN0021934.1"/>
    <property type="molecule type" value="Genomic_DNA"/>
</dbReference>
<evidence type="ECO:0000256" key="1">
    <source>
        <dbReference type="SAM" id="Phobius"/>
    </source>
</evidence>
<accession>A0AAW7JK04</accession>
<evidence type="ECO:0000313" key="4">
    <source>
        <dbReference type="Proteomes" id="UP001167831"/>
    </source>
</evidence>
<sequence>MGTFLTAIGVGLVIVTLFETDILPCGIMISEDKSIEFVTAFTMEFLTICIIPVAMRLFRFRRIGRKLTSAEALKVWGMTRLLMLCVPMVANTVLYYMFMNVAFGYMGIILFLCLFFVVPTRERCLSEINEKA</sequence>
<proteinExistence type="predicted"/>
<feature type="transmembrane region" description="Helical" evidence="1">
    <location>
        <begin position="79"/>
        <end position="96"/>
    </location>
</feature>
<protein>
    <submittedName>
        <fullName evidence="3">Uncharacterized protein</fullName>
    </submittedName>
</protein>
<dbReference type="AlphaFoldDB" id="A0AAW7JK04"/>
<name>A0AAW7JK04_9BACT</name>
<feature type="transmembrane region" description="Helical" evidence="1">
    <location>
        <begin position="36"/>
        <end position="58"/>
    </location>
</feature>
<evidence type="ECO:0000313" key="2">
    <source>
        <dbReference type="EMBL" id="MDN0021934.1"/>
    </source>
</evidence>
<dbReference type="Proteomes" id="UP001167831">
    <property type="component" value="Unassembled WGS sequence"/>
</dbReference>